<feature type="region of interest" description="Disordered" evidence="1">
    <location>
        <begin position="113"/>
        <end position="143"/>
    </location>
</feature>
<keyword evidence="3" id="KW-1185">Reference proteome</keyword>
<dbReference type="AlphaFoldDB" id="A0A0V0R2J1"/>
<reference evidence="2 3" key="1">
    <citation type="journal article" date="2015" name="Sci. Rep.">
        <title>Genome of the facultative scuticociliatosis pathogen Pseudocohnilembus persalinus provides insight into its virulence through horizontal gene transfer.</title>
        <authorList>
            <person name="Xiong J."/>
            <person name="Wang G."/>
            <person name="Cheng J."/>
            <person name="Tian M."/>
            <person name="Pan X."/>
            <person name="Warren A."/>
            <person name="Jiang C."/>
            <person name="Yuan D."/>
            <person name="Miao W."/>
        </authorList>
    </citation>
    <scope>NUCLEOTIDE SEQUENCE [LARGE SCALE GENOMIC DNA]</scope>
    <source>
        <strain evidence="2">36N120E</strain>
    </source>
</reference>
<comment type="caution">
    <text evidence="2">The sequence shown here is derived from an EMBL/GenBank/DDBJ whole genome shotgun (WGS) entry which is preliminary data.</text>
</comment>
<feature type="compositionally biased region" description="Polar residues" evidence="1">
    <location>
        <begin position="685"/>
        <end position="697"/>
    </location>
</feature>
<sequence length="720" mass="85475">MTTKADRVKKYSMFEYEQKDKCTNKRQNDNFQHKILQNYDKNLNYRHKLSMDGKSRKNTDLNSNLSQYDSQNPTNATNSQSQNRKIIYSELTTSESLIKKKKKSHDILQKIQQASENSNQTTDNSDSTNEQYLQNGDSQNINNNLNFQLHQQNKQKQTKQQFSYSDPLEQNLSILIKSQKQMEQKNSIINIPDQLQKLNSYKNQNKLNQYKNNKQYSISDIKLTNFAESQILNNLYEQTNQNENQQLLSTSIQNQVFQKPNNEDFEFHSESRRNMLDQFDNLTENQDNYQFNNLFMQPIYIKNSINAIKNGASNYQKNTQNVINALSILKNKSRSLTVQQRTQKSAQLPQIQNLKPFESSNQKQQIPNQVFQRSVEQYIQNNQEENVSKIQSDNTDYKSKSQLYKKINQPVIQKMEQYEFLSHDTNQSKPLYDSLYQQNNDRYQIKNSQSYYYNLGNNMNQKYNSNVQNMKETNVNAQRFMYKFQQLQQQYNLNQKQQKKSNSITESKLFGSKENSFQKNPELFSPLKNIQQKYLKKKSGEESNSNKSFKQENQNFTQNITQSQIQNQQKLIYIDRKHQFLGQNQSEINEPSQQKIQKQFSTYLPTKIIIEKKKAKSEEKPENKININDKIQKKNSQQNQEHIMESQKSLGSEKQNLQQQKEDFSKFVQKKYQNQNKDNQRKRAQTQFDKNNDQNQIKSLKQLFPVQQQSNIQKYIETQN</sequence>
<evidence type="ECO:0000313" key="2">
    <source>
        <dbReference type="EMBL" id="KRX08726.1"/>
    </source>
</evidence>
<dbReference type="Proteomes" id="UP000054937">
    <property type="component" value="Unassembled WGS sequence"/>
</dbReference>
<evidence type="ECO:0000256" key="1">
    <source>
        <dbReference type="SAM" id="MobiDB-lite"/>
    </source>
</evidence>
<feature type="compositionally biased region" description="Polar residues" evidence="1">
    <location>
        <begin position="113"/>
        <end position="138"/>
    </location>
</feature>
<dbReference type="EMBL" id="LDAU01000058">
    <property type="protein sequence ID" value="KRX08726.1"/>
    <property type="molecule type" value="Genomic_DNA"/>
</dbReference>
<name>A0A0V0R2J1_PSEPJ</name>
<evidence type="ECO:0000313" key="3">
    <source>
        <dbReference type="Proteomes" id="UP000054937"/>
    </source>
</evidence>
<proteinExistence type="predicted"/>
<feature type="compositionally biased region" description="Polar residues" evidence="1">
    <location>
        <begin position="60"/>
        <end position="83"/>
    </location>
</feature>
<gene>
    <name evidence="2" type="ORF">PPERSA_08037</name>
</gene>
<feature type="region of interest" description="Disordered" evidence="1">
    <location>
        <begin position="52"/>
        <end position="83"/>
    </location>
</feature>
<accession>A0A0V0R2J1</accession>
<dbReference type="InParanoid" id="A0A0V0R2J1"/>
<protein>
    <submittedName>
        <fullName evidence="2">Uncharacterized protein</fullName>
    </submittedName>
</protein>
<organism evidence="2 3">
    <name type="scientific">Pseudocohnilembus persalinus</name>
    <name type="common">Ciliate</name>
    <dbReference type="NCBI Taxonomy" id="266149"/>
    <lineage>
        <taxon>Eukaryota</taxon>
        <taxon>Sar</taxon>
        <taxon>Alveolata</taxon>
        <taxon>Ciliophora</taxon>
        <taxon>Intramacronucleata</taxon>
        <taxon>Oligohymenophorea</taxon>
        <taxon>Scuticociliatia</taxon>
        <taxon>Philasterida</taxon>
        <taxon>Pseudocohnilembidae</taxon>
        <taxon>Pseudocohnilembus</taxon>
    </lineage>
</organism>
<feature type="compositionally biased region" description="Polar residues" evidence="1">
    <location>
        <begin position="646"/>
        <end position="659"/>
    </location>
</feature>
<feature type="region of interest" description="Disordered" evidence="1">
    <location>
        <begin position="633"/>
        <end position="697"/>
    </location>
</feature>